<evidence type="ECO:0000256" key="3">
    <source>
        <dbReference type="ARBA" id="ARBA00022692"/>
    </source>
</evidence>
<feature type="transmembrane region" description="Helical" evidence="6">
    <location>
        <begin position="326"/>
        <end position="344"/>
    </location>
</feature>
<gene>
    <name evidence="7" type="ORF">ENV60_00925</name>
</gene>
<comment type="subcellular location">
    <subcellularLocation>
        <location evidence="1">Cell membrane</location>
        <topology evidence="1">Multi-pass membrane protein</topology>
    </subcellularLocation>
</comment>
<feature type="transmembrane region" description="Helical" evidence="6">
    <location>
        <begin position="107"/>
        <end position="126"/>
    </location>
</feature>
<feature type="transmembrane region" description="Helical" evidence="6">
    <location>
        <begin position="376"/>
        <end position="394"/>
    </location>
</feature>
<proteinExistence type="predicted"/>
<keyword evidence="5 6" id="KW-0472">Membrane</keyword>
<evidence type="ECO:0000256" key="6">
    <source>
        <dbReference type="SAM" id="Phobius"/>
    </source>
</evidence>
<evidence type="ECO:0000313" key="7">
    <source>
        <dbReference type="EMBL" id="HGV96848.1"/>
    </source>
</evidence>
<feature type="transmembrane region" description="Helical" evidence="6">
    <location>
        <begin position="351"/>
        <end position="370"/>
    </location>
</feature>
<keyword evidence="2" id="KW-1003">Cell membrane</keyword>
<evidence type="ECO:0000256" key="4">
    <source>
        <dbReference type="ARBA" id="ARBA00022989"/>
    </source>
</evidence>
<keyword evidence="3 6" id="KW-0812">Transmembrane</keyword>
<feature type="transmembrane region" description="Helical" evidence="6">
    <location>
        <begin position="200"/>
        <end position="221"/>
    </location>
</feature>
<feature type="transmembrane region" description="Helical" evidence="6">
    <location>
        <begin position="7"/>
        <end position="29"/>
    </location>
</feature>
<evidence type="ECO:0000256" key="1">
    <source>
        <dbReference type="ARBA" id="ARBA00004651"/>
    </source>
</evidence>
<dbReference type="Pfam" id="PF01943">
    <property type="entry name" value="Polysacc_synt"/>
    <property type="match status" value="1"/>
</dbReference>
<dbReference type="InterPro" id="IPR002797">
    <property type="entry name" value="Polysacc_synth"/>
</dbReference>
<name>A0A7C4TAE3_UNCW3</name>
<dbReference type="AlphaFoldDB" id="A0A7C4TAE3"/>
<reference evidence="7" key="1">
    <citation type="journal article" date="2020" name="mSystems">
        <title>Genome- and Community-Level Interaction Insights into Carbon Utilization and Element Cycling Functions of Hydrothermarchaeota in Hydrothermal Sediment.</title>
        <authorList>
            <person name="Zhou Z."/>
            <person name="Liu Y."/>
            <person name="Xu W."/>
            <person name="Pan J."/>
            <person name="Luo Z.H."/>
            <person name="Li M."/>
        </authorList>
    </citation>
    <scope>NUCLEOTIDE SEQUENCE [LARGE SCALE GENOMIC DNA]</scope>
    <source>
        <strain evidence="7">SpSt-774</strain>
    </source>
</reference>
<feature type="transmembrane region" description="Helical" evidence="6">
    <location>
        <begin position="80"/>
        <end position="101"/>
    </location>
</feature>
<comment type="caution">
    <text evidence="7">The sequence shown here is derived from an EMBL/GenBank/DDBJ whole genome shotgun (WGS) entry which is preliminary data.</text>
</comment>
<feature type="transmembrane region" description="Helical" evidence="6">
    <location>
        <begin position="41"/>
        <end position="59"/>
    </location>
</feature>
<sequence length="422" mass="48068">MSRFSKNLFYLFLSEGASRILGFFSTVLIARIFGVDGFGKLNYAFAFLAYALLCGELGLPTIGAREVSRDKKNPKIVGEILGLRISLALLMLLIFIIGIILFPGDPLIKKLVFLYILTAFPFALLLEFVFQGREEMEYIGIGRLIQYGSYIVLLLFFVSGKEKILIVPVSYFLSYSISAGFLLIIFFYKYHKMELYFDHHAFFNLIKVSLPVGLATIVYQFAMNIPPLILGIFHNELEVGYFSAGYKILLFLLVIERIVYYLFFPIFARESAHSPKKIGQSFTLFTQLILFLTIPVAIIGLLSAPYLIKIIYGNEYYGATNILRVLLLYFIIAPLNTIWGYGLVALNQERAFFRVISIVATINIILTIVSGIFFKGIGISLALLLSELFGLFLMKKELNRFVQFNIGEKIDRERLRLIFKKI</sequence>
<dbReference type="InterPro" id="IPR050833">
    <property type="entry name" value="Poly_Biosynth_Transport"/>
</dbReference>
<feature type="transmembrane region" description="Helical" evidence="6">
    <location>
        <begin position="284"/>
        <end position="306"/>
    </location>
</feature>
<dbReference type="PANTHER" id="PTHR30250:SF11">
    <property type="entry name" value="O-ANTIGEN TRANSPORTER-RELATED"/>
    <property type="match status" value="1"/>
</dbReference>
<accession>A0A7C4TAE3</accession>
<dbReference type="PANTHER" id="PTHR30250">
    <property type="entry name" value="PST FAMILY PREDICTED COLANIC ACID TRANSPORTER"/>
    <property type="match status" value="1"/>
</dbReference>
<dbReference type="CDD" id="cd13128">
    <property type="entry name" value="MATE_Wzx_like"/>
    <property type="match status" value="1"/>
</dbReference>
<dbReference type="EMBL" id="DTGZ01000016">
    <property type="protein sequence ID" value="HGV96848.1"/>
    <property type="molecule type" value="Genomic_DNA"/>
</dbReference>
<feature type="transmembrane region" description="Helical" evidence="6">
    <location>
        <begin position="164"/>
        <end position="188"/>
    </location>
</feature>
<feature type="transmembrane region" description="Helical" evidence="6">
    <location>
        <begin position="241"/>
        <end position="263"/>
    </location>
</feature>
<evidence type="ECO:0000256" key="5">
    <source>
        <dbReference type="ARBA" id="ARBA00023136"/>
    </source>
</evidence>
<organism evidence="7">
    <name type="scientific">candidate division WOR-3 bacterium</name>
    <dbReference type="NCBI Taxonomy" id="2052148"/>
    <lineage>
        <taxon>Bacteria</taxon>
        <taxon>Bacteria division WOR-3</taxon>
    </lineage>
</organism>
<keyword evidence="4 6" id="KW-1133">Transmembrane helix</keyword>
<feature type="transmembrane region" description="Helical" evidence="6">
    <location>
        <begin position="138"/>
        <end position="158"/>
    </location>
</feature>
<dbReference type="GO" id="GO:0005886">
    <property type="term" value="C:plasma membrane"/>
    <property type="evidence" value="ECO:0007669"/>
    <property type="project" value="UniProtKB-SubCell"/>
</dbReference>
<protein>
    <submittedName>
        <fullName evidence="7">Flippase</fullName>
    </submittedName>
</protein>
<evidence type="ECO:0000256" key="2">
    <source>
        <dbReference type="ARBA" id="ARBA00022475"/>
    </source>
</evidence>